<dbReference type="PRINTS" id="PR00413">
    <property type="entry name" value="HADHALOGNASE"/>
</dbReference>
<dbReference type="GO" id="GO:0003824">
    <property type="term" value="F:catalytic activity"/>
    <property type="evidence" value="ECO:0007669"/>
    <property type="project" value="UniProtKB-ARBA"/>
</dbReference>
<evidence type="ECO:0000313" key="7">
    <source>
        <dbReference type="Proteomes" id="UP000183417"/>
    </source>
</evidence>
<evidence type="ECO:0000256" key="4">
    <source>
        <dbReference type="ARBA" id="ARBA00022842"/>
    </source>
</evidence>
<dbReference type="GO" id="GO:0046872">
    <property type="term" value="F:metal ion binding"/>
    <property type="evidence" value="ECO:0007669"/>
    <property type="project" value="UniProtKB-KW"/>
</dbReference>
<dbReference type="SFLD" id="SFLDS00003">
    <property type="entry name" value="Haloacid_Dehalogenase"/>
    <property type="match status" value="1"/>
</dbReference>
<dbReference type="EMBL" id="FNPE01000002">
    <property type="protein sequence ID" value="SDX96465.1"/>
    <property type="molecule type" value="Genomic_DNA"/>
</dbReference>
<dbReference type="InterPro" id="IPR051600">
    <property type="entry name" value="Beta-PGM-like"/>
</dbReference>
<proteinExistence type="inferred from homology"/>
<sequence>MRAMQIPEAAPSFAGLGQAGFGAAIFDMDGLLIDSEPFWKRAERESFAEVGIDITAEMSRVTAPMTTAQVAAHWYAHRPWQGPSQRELESRVVARVAALVSAHGQALPGVRETLGACRALGWRVALASNSPLSLCHHTLDALGLRPAFDAIVSAEQVVRGKPAPDIYYFAAQRLGVPAGRCLVFEDSVSGTHAARQAGMTVIAVPSEDQCFDGAQPAPNWVVPTLVALHGAAGR</sequence>
<dbReference type="Pfam" id="PF00702">
    <property type="entry name" value="Hydrolase"/>
    <property type="match status" value="1"/>
</dbReference>
<dbReference type="InterPro" id="IPR023198">
    <property type="entry name" value="PGP-like_dom2"/>
</dbReference>
<dbReference type="Proteomes" id="UP000183417">
    <property type="component" value="Unassembled WGS sequence"/>
</dbReference>
<keyword evidence="3" id="KW-0479">Metal-binding</keyword>
<dbReference type="InterPro" id="IPR023214">
    <property type="entry name" value="HAD_sf"/>
</dbReference>
<evidence type="ECO:0000256" key="2">
    <source>
        <dbReference type="ARBA" id="ARBA00006171"/>
    </source>
</evidence>
<dbReference type="Gene3D" id="3.40.50.1000">
    <property type="entry name" value="HAD superfamily/HAD-like"/>
    <property type="match status" value="1"/>
</dbReference>
<evidence type="ECO:0000313" key="6">
    <source>
        <dbReference type="EMBL" id="SDX96465.1"/>
    </source>
</evidence>
<dbReference type="NCBIfam" id="NF008087">
    <property type="entry name" value="PRK10826.1"/>
    <property type="match status" value="1"/>
</dbReference>
<dbReference type="CDD" id="cd07505">
    <property type="entry name" value="HAD_BPGM-like"/>
    <property type="match status" value="1"/>
</dbReference>
<evidence type="ECO:0000256" key="5">
    <source>
        <dbReference type="ARBA" id="ARBA00023277"/>
    </source>
</evidence>
<dbReference type="PANTHER" id="PTHR46193:SF18">
    <property type="entry name" value="HEXITOL PHOSPHATASE B"/>
    <property type="match status" value="1"/>
</dbReference>
<reference evidence="6 7" key="1">
    <citation type="submission" date="2016-10" db="EMBL/GenBank/DDBJ databases">
        <authorList>
            <person name="de Groot N.N."/>
        </authorList>
    </citation>
    <scope>NUCLEOTIDE SEQUENCE [LARGE SCALE GENOMIC DNA]</scope>
    <source>
        <strain evidence="6 7">LMG 24775</strain>
    </source>
</reference>
<organism evidence="6 7">
    <name type="scientific">Delftia lacustris</name>
    <dbReference type="NCBI Taxonomy" id="558537"/>
    <lineage>
        <taxon>Bacteria</taxon>
        <taxon>Pseudomonadati</taxon>
        <taxon>Pseudomonadota</taxon>
        <taxon>Betaproteobacteria</taxon>
        <taxon>Burkholderiales</taxon>
        <taxon>Comamonadaceae</taxon>
        <taxon>Delftia</taxon>
    </lineage>
</organism>
<dbReference type="InterPro" id="IPR006439">
    <property type="entry name" value="HAD-SF_hydro_IA"/>
</dbReference>
<dbReference type="InterPro" id="IPR036412">
    <property type="entry name" value="HAD-like_sf"/>
</dbReference>
<dbReference type="SFLD" id="SFLDG01129">
    <property type="entry name" value="C1.5:_HAD__Beta-PGM__Phosphata"/>
    <property type="match status" value="1"/>
</dbReference>
<gene>
    <name evidence="6" type="ORF">SAMN05421547_10213</name>
</gene>
<dbReference type="Gene3D" id="1.10.150.240">
    <property type="entry name" value="Putative phosphatase, domain 2"/>
    <property type="match status" value="1"/>
</dbReference>
<comment type="cofactor">
    <cofactor evidence="1">
        <name>Mg(2+)</name>
        <dbReference type="ChEBI" id="CHEBI:18420"/>
    </cofactor>
</comment>
<protein>
    <submittedName>
        <fullName evidence="6">Sugar-phosphatase</fullName>
    </submittedName>
</protein>
<evidence type="ECO:0000256" key="1">
    <source>
        <dbReference type="ARBA" id="ARBA00001946"/>
    </source>
</evidence>
<dbReference type="PANTHER" id="PTHR46193">
    <property type="entry name" value="6-PHOSPHOGLUCONATE PHOSPHATASE"/>
    <property type="match status" value="1"/>
</dbReference>
<comment type="similarity">
    <text evidence="2">Belongs to the HAD-like hydrolase superfamily. CbbY/CbbZ/Gph/YieH family.</text>
</comment>
<keyword evidence="5" id="KW-0119">Carbohydrate metabolism</keyword>
<dbReference type="AlphaFoldDB" id="A0A1H3G043"/>
<name>A0A1H3G043_9BURK</name>
<keyword evidence="4" id="KW-0460">Magnesium</keyword>
<dbReference type="NCBIfam" id="TIGR01509">
    <property type="entry name" value="HAD-SF-IA-v3"/>
    <property type="match status" value="1"/>
</dbReference>
<evidence type="ECO:0000256" key="3">
    <source>
        <dbReference type="ARBA" id="ARBA00022723"/>
    </source>
</evidence>
<dbReference type="SUPFAM" id="SSF56784">
    <property type="entry name" value="HAD-like"/>
    <property type="match status" value="1"/>
</dbReference>
<dbReference type="SFLD" id="SFLDG01135">
    <property type="entry name" value="C1.5.6:_HAD__Beta-PGM__Phospha"/>
    <property type="match status" value="1"/>
</dbReference>
<accession>A0A1H3G043</accession>